<evidence type="ECO:0000313" key="8">
    <source>
        <dbReference type="EMBL" id="GAA0405069.1"/>
    </source>
</evidence>
<keyword evidence="9" id="KW-1185">Reference proteome</keyword>
<comment type="similarity">
    <text evidence="1">Belongs to the peptidase M16 family.</text>
</comment>
<reference evidence="8 9" key="1">
    <citation type="journal article" date="2019" name="Int. J. Syst. Evol. Microbiol.">
        <title>The Global Catalogue of Microorganisms (GCM) 10K type strain sequencing project: providing services to taxonomists for standard genome sequencing and annotation.</title>
        <authorList>
            <consortium name="The Broad Institute Genomics Platform"/>
            <consortium name="The Broad Institute Genome Sequencing Center for Infectious Disease"/>
            <person name="Wu L."/>
            <person name="Ma J."/>
        </authorList>
    </citation>
    <scope>NUCLEOTIDE SEQUENCE [LARGE SCALE GENOMIC DNA]</scope>
    <source>
        <strain evidence="8 9">JCM 12774</strain>
    </source>
</reference>
<evidence type="ECO:0000256" key="3">
    <source>
        <dbReference type="ARBA" id="ARBA00022801"/>
    </source>
</evidence>
<dbReference type="RefSeq" id="WP_343864036.1">
    <property type="nucleotide sequence ID" value="NZ_BAAACX010000018.1"/>
</dbReference>
<dbReference type="PANTHER" id="PTHR43690:SF34">
    <property type="entry name" value="ZINC PROTEASE PQQL-LIKE"/>
    <property type="match status" value="1"/>
</dbReference>
<evidence type="ECO:0000256" key="4">
    <source>
        <dbReference type="ARBA" id="ARBA00022833"/>
    </source>
</evidence>
<dbReference type="SUPFAM" id="SSF63411">
    <property type="entry name" value="LuxS/MPP-like metallohydrolase"/>
    <property type="match status" value="1"/>
</dbReference>
<dbReference type="Gene3D" id="3.30.830.10">
    <property type="entry name" value="Metalloenzyme, LuxS/M16 peptidase-like"/>
    <property type="match status" value="1"/>
</dbReference>
<evidence type="ECO:0000259" key="7">
    <source>
        <dbReference type="Pfam" id="PF05193"/>
    </source>
</evidence>
<dbReference type="Pfam" id="PF05193">
    <property type="entry name" value="Peptidase_M16_C"/>
    <property type="match status" value="1"/>
</dbReference>
<dbReference type="EMBL" id="BAAACX010000018">
    <property type="protein sequence ID" value="GAA0405069.1"/>
    <property type="molecule type" value="Genomic_DNA"/>
</dbReference>
<dbReference type="InterPro" id="IPR007863">
    <property type="entry name" value="Peptidase_M16_C"/>
</dbReference>
<protein>
    <submittedName>
        <fullName evidence="8">Pitrilysin family protein</fullName>
    </submittedName>
</protein>
<name>A0ABN0YQ34_9BACL</name>
<feature type="domain" description="Peptidase M16 N-terminal" evidence="6">
    <location>
        <begin position="20"/>
        <end position="147"/>
    </location>
</feature>
<evidence type="ECO:0000256" key="2">
    <source>
        <dbReference type="ARBA" id="ARBA00022670"/>
    </source>
</evidence>
<evidence type="ECO:0000256" key="5">
    <source>
        <dbReference type="ARBA" id="ARBA00023049"/>
    </source>
</evidence>
<keyword evidence="3" id="KW-0378">Hydrolase</keyword>
<sequence>MKDRISEGTLPNRLAYCVRETDIEKDEVMLSLALKVGSLHESDSENGLAHVVEHMSMVFDKYRYYTDDVQYNSIGVTDFDRTVYVIKCPNRNEAVRHGLFILKQIALGNYITIEALDEVKQDVLQEVITNNKGINSKVLRIIFEDSFYKTRLPMGDEEVIKGLSFEQVKAFHEKWYTPDRMAINIAGDTRTDEVIKWIETEFGSLSCSSNAESNDMNRCYQLHLETGTIKKVVTSWKVNHLEMYISNMISDEINIKNETCNHIFATVFEKACVHAFKESNVEFSYFSSSFVNFMNCNQFLKMQIVYCSDLHEKITDVMERVFDHIQKDSIFLKSYFEETKQEYLEYFNSKAYLSDLALPNLMEESIDHFILDDPLISYEQRIQNLMKMMDDLSYIDIRILAQQLLRYEDCLFIIFQGNSQDFSLVSPKFR</sequence>
<gene>
    <name evidence="8" type="ORF">GCM10008933_39220</name>
</gene>
<keyword evidence="4" id="KW-0862">Zinc</keyword>
<keyword evidence="5" id="KW-0482">Metalloprotease</keyword>
<evidence type="ECO:0000313" key="9">
    <source>
        <dbReference type="Proteomes" id="UP001500340"/>
    </source>
</evidence>
<dbReference type="PANTHER" id="PTHR43690">
    <property type="entry name" value="NARDILYSIN"/>
    <property type="match status" value="1"/>
</dbReference>
<dbReference type="InterPro" id="IPR011249">
    <property type="entry name" value="Metalloenz_LuxS/M16"/>
</dbReference>
<keyword evidence="2" id="KW-0645">Protease</keyword>
<comment type="caution">
    <text evidence="8">The sequence shown here is derived from an EMBL/GenBank/DDBJ whole genome shotgun (WGS) entry which is preliminary data.</text>
</comment>
<dbReference type="Pfam" id="PF00675">
    <property type="entry name" value="Peptidase_M16"/>
    <property type="match status" value="1"/>
</dbReference>
<organism evidence="8 9">
    <name type="scientific">Paenibacillus motobuensis</name>
    <dbReference type="NCBI Taxonomy" id="295324"/>
    <lineage>
        <taxon>Bacteria</taxon>
        <taxon>Bacillati</taxon>
        <taxon>Bacillota</taxon>
        <taxon>Bacilli</taxon>
        <taxon>Bacillales</taxon>
        <taxon>Paenibacillaceae</taxon>
        <taxon>Paenibacillus</taxon>
    </lineage>
</organism>
<proteinExistence type="inferred from homology"/>
<feature type="domain" description="Peptidase M16 C-terminal" evidence="7">
    <location>
        <begin position="163"/>
        <end position="327"/>
    </location>
</feature>
<accession>A0ABN0YQ34</accession>
<dbReference type="InterPro" id="IPR011765">
    <property type="entry name" value="Pept_M16_N"/>
</dbReference>
<evidence type="ECO:0000256" key="1">
    <source>
        <dbReference type="ARBA" id="ARBA00007261"/>
    </source>
</evidence>
<dbReference type="Proteomes" id="UP001500340">
    <property type="component" value="Unassembled WGS sequence"/>
</dbReference>
<evidence type="ECO:0000259" key="6">
    <source>
        <dbReference type="Pfam" id="PF00675"/>
    </source>
</evidence>
<dbReference type="InterPro" id="IPR050626">
    <property type="entry name" value="Peptidase_M16"/>
</dbReference>